<keyword evidence="5 6" id="KW-0472">Membrane</keyword>
<feature type="transmembrane region" description="Helical" evidence="6">
    <location>
        <begin position="7"/>
        <end position="26"/>
    </location>
</feature>
<feature type="transmembrane region" description="Helical" evidence="6">
    <location>
        <begin position="228"/>
        <end position="251"/>
    </location>
</feature>
<proteinExistence type="predicted"/>
<evidence type="ECO:0000313" key="8">
    <source>
        <dbReference type="Proteomes" id="UP000198615"/>
    </source>
</evidence>
<feature type="transmembrane region" description="Helical" evidence="6">
    <location>
        <begin position="263"/>
        <end position="292"/>
    </location>
</feature>
<protein>
    <submittedName>
        <fullName evidence="7">Amino acid/amide ABC transporter membrane protein 2, HAAT family (TC 3.A.1.4.-)</fullName>
    </submittedName>
</protein>
<dbReference type="GO" id="GO:0005886">
    <property type="term" value="C:plasma membrane"/>
    <property type="evidence" value="ECO:0007669"/>
    <property type="project" value="UniProtKB-SubCell"/>
</dbReference>
<gene>
    <name evidence="7" type="ORF">SAMN05660686_03669</name>
</gene>
<comment type="subcellular location">
    <subcellularLocation>
        <location evidence="1">Cell membrane</location>
        <topology evidence="1">Multi-pass membrane protein</topology>
    </subcellularLocation>
</comment>
<evidence type="ECO:0000256" key="4">
    <source>
        <dbReference type="ARBA" id="ARBA00022989"/>
    </source>
</evidence>
<dbReference type="AlphaFoldDB" id="A0A8G2EZU9"/>
<feature type="transmembrane region" description="Helical" evidence="6">
    <location>
        <begin position="134"/>
        <end position="156"/>
    </location>
</feature>
<dbReference type="Pfam" id="PF02653">
    <property type="entry name" value="BPD_transp_2"/>
    <property type="match status" value="1"/>
</dbReference>
<name>A0A8G2EZU9_9PROT</name>
<dbReference type="InterPro" id="IPR043428">
    <property type="entry name" value="LivM-like"/>
</dbReference>
<accession>A0A8G2EZU9</accession>
<dbReference type="RefSeq" id="WP_028795794.1">
    <property type="nucleotide sequence ID" value="NZ_FNBW01000012.1"/>
</dbReference>
<keyword evidence="2" id="KW-1003">Cell membrane</keyword>
<organism evidence="7 8">
    <name type="scientific">Thalassobaculum litoreum DSM 18839</name>
    <dbReference type="NCBI Taxonomy" id="1123362"/>
    <lineage>
        <taxon>Bacteria</taxon>
        <taxon>Pseudomonadati</taxon>
        <taxon>Pseudomonadota</taxon>
        <taxon>Alphaproteobacteria</taxon>
        <taxon>Rhodospirillales</taxon>
        <taxon>Thalassobaculaceae</taxon>
        <taxon>Thalassobaculum</taxon>
    </lineage>
</organism>
<feature type="transmembrane region" description="Helical" evidence="6">
    <location>
        <begin position="61"/>
        <end position="80"/>
    </location>
</feature>
<evidence type="ECO:0000313" key="7">
    <source>
        <dbReference type="EMBL" id="SDG20736.1"/>
    </source>
</evidence>
<dbReference type="EMBL" id="FNBW01000012">
    <property type="protein sequence ID" value="SDG20736.1"/>
    <property type="molecule type" value="Genomic_DNA"/>
</dbReference>
<dbReference type="PANTHER" id="PTHR30482">
    <property type="entry name" value="HIGH-AFFINITY BRANCHED-CHAIN AMINO ACID TRANSPORT SYSTEM PERMEASE"/>
    <property type="match status" value="1"/>
</dbReference>
<keyword evidence="3 6" id="KW-0812">Transmembrane</keyword>
<sequence length="354" mass="37371">MTSSASLDLKLYGVLIAVAVLVPLFAPNYIQTVAVMWLMILMAMTWDITGGQMGYNSLGNVVFFGIGMYASAIVQISQFSDVADYTASFGAIVVDFTPGQYFTGLGLGLAAGGIAAAIFALLIGPAMLGLRGPYFAIGTLGLAIAVAELVSGWEYVGGGGGISMPVYPGPPAAGPFTFYILLGLLTLAAHLFVRWLYSTQFGLAINAIRDDEDKAEAMGIHTNRYKTIAWAVAAFFMGVGGAIFGNMSGFIEPLEVAFPTTTFGIFMVAMALLGGKGTLWGPVLGAVLFHIVKQVTWTYLLGWQWVALGAIIIINIVYFQQGILGWAQDKWPEAFGLTVDRGGAARPAAGEAAE</sequence>
<dbReference type="InterPro" id="IPR001851">
    <property type="entry name" value="ABC_transp_permease"/>
</dbReference>
<dbReference type="Proteomes" id="UP000198615">
    <property type="component" value="Unassembled WGS sequence"/>
</dbReference>
<feature type="transmembrane region" description="Helical" evidence="6">
    <location>
        <begin position="299"/>
        <end position="319"/>
    </location>
</feature>
<feature type="transmembrane region" description="Helical" evidence="6">
    <location>
        <begin position="176"/>
        <end position="197"/>
    </location>
</feature>
<dbReference type="CDD" id="cd06581">
    <property type="entry name" value="TM_PBP1_LivM_like"/>
    <property type="match status" value="1"/>
</dbReference>
<evidence type="ECO:0000256" key="6">
    <source>
        <dbReference type="SAM" id="Phobius"/>
    </source>
</evidence>
<comment type="caution">
    <text evidence="7">The sequence shown here is derived from an EMBL/GenBank/DDBJ whole genome shotgun (WGS) entry which is preliminary data.</text>
</comment>
<evidence type="ECO:0000256" key="3">
    <source>
        <dbReference type="ARBA" id="ARBA00022692"/>
    </source>
</evidence>
<evidence type="ECO:0000256" key="2">
    <source>
        <dbReference type="ARBA" id="ARBA00022475"/>
    </source>
</evidence>
<evidence type="ECO:0000256" key="1">
    <source>
        <dbReference type="ARBA" id="ARBA00004651"/>
    </source>
</evidence>
<keyword evidence="8" id="KW-1185">Reference proteome</keyword>
<dbReference type="GO" id="GO:0015658">
    <property type="term" value="F:branched-chain amino acid transmembrane transporter activity"/>
    <property type="evidence" value="ECO:0007669"/>
    <property type="project" value="InterPro"/>
</dbReference>
<reference evidence="7 8" key="1">
    <citation type="submission" date="2016-10" db="EMBL/GenBank/DDBJ databases">
        <authorList>
            <person name="Varghese N."/>
            <person name="Submissions S."/>
        </authorList>
    </citation>
    <scope>NUCLEOTIDE SEQUENCE [LARGE SCALE GENOMIC DNA]</scope>
    <source>
        <strain evidence="7 8">DSM 18839</strain>
    </source>
</reference>
<evidence type="ECO:0000256" key="5">
    <source>
        <dbReference type="ARBA" id="ARBA00023136"/>
    </source>
</evidence>
<dbReference type="OrthoDB" id="9810505at2"/>
<keyword evidence="4 6" id="KW-1133">Transmembrane helix</keyword>
<feature type="transmembrane region" description="Helical" evidence="6">
    <location>
        <begin position="100"/>
        <end position="122"/>
    </location>
</feature>
<dbReference type="PANTHER" id="PTHR30482:SF10">
    <property type="entry name" value="HIGH-AFFINITY BRANCHED-CHAIN AMINO ACID TRANSPORT PROTEIN BRAE"/>
    <property type="match status" value="1"/>
</dbReference>